<evidence type="ECO:0000313" key="6">
    <source>
        <dbReference type="Proteomes" id="UP001497457"/>
    </source>
</evidence>
<proteinExistence type="inferred from homology"/>
<gene>
    <name evidence="5" type="ORF">URODEC1_LOCUS28198</name>
</gene>
<accession>A0ABC8XZG7</accession>
<sequence>MAPISADGKPSCSASAIIADTARGYHILRIDGYSRTKGKPTGECLKSILFTVGGKRWYISYFPNGKTSEAKEYISVFLYLEEEDETMAQFQFRFADEVAVTPISLGELCSFGVNVKGWGHVKFIKREDLEKSKHLKDDSFTVRCDIAVVSEFHTKEIDEAASPAFVLVPPSDLHQHLGDFLHTERGTDVVFEVGNETFAARRCVLAARSPVFNAELFGTMKESNTAGVVRIDDMEAQVFKALLYFMYTDSLPKTEKEGFEEDVMSQHLLVAADRYNLERLKLICEDKLCKHITVGTVATTLVLAEQHNYQGLKEACIEFLISPDALEAVMETDGFEHLTKSCPALVKELLSKLATSCSCKRRKLST</sequence>
<dbReference type="SUPFAM" id="SSF54695">
    <property type="entry name" value="POZ domain"/>
    <property type="match status" value="1"/>
</dbReference>
<dbReference type="EMBL" id="OZ075125">
    <property type="protein sequence ID" value="CAL4933555.1"/>
    <property type="molecule type" value="Genomic_DNA"/>
</dbReference>
<dbReference type="InterPro" id="IPR056423">
    <property type="entry name" value="BACK_BPM_SPOP"/>
</dbReference>
<evidence type="ECO:0000313" key="5">
    <source>
        <dbReference type="EMBL" id="CAL4933555.1"/>
    </source>
</evidence>
<dbReference type="InterPro" id="IPR011333">
    <property type="entry name" value="SKP1/BTB/POZ_sf"/>
</dbReference>
<dbReference type="Gene3D" id="1.25.40.420">
    <property type="match status" value="1"/>
</dbReference>
<evidence type="ECO:0000256" key="1">
    <source>
        <dbReference type="ARBA" id="ARBA00004906"/>
    </source>
</evidence>
<protein>
    <submittedName>
        <fullName evidence="5">Uncharacterized protein</fullName>
    </submittedName>
</protein>
<organism evidence="5 6">
    <name type="scientific">Urochloa decumbens</name>
    <dbReference type="NCBI Taxonomy" id="240449"/>
    <lineage>
        <taxon>Eukaryota</taxon>
        <taxon>Viridiplantae</taxon>
        <taxon>Streptophyta</taxon>
        <taxon>Embryophyta</taxon>
        <taxon>Tracheophyta</taxon>
        <taxon>Spermatophyta</taxon>
        <taxon>Magnoliopsida</taxon>
        <taxon>Liliopsida</taxon>
        <taxon>Poales</taxon>
        <taxon>Poaceae</taxon>
        <taxon>PACMAD clade</taxon>
        <taxon>Panicoideae</taxon>
        <taxon>Panicodae</taxon>
        <taxon>Paniceae</taxon>
        <taxon>Melinidinae</taxon>
        <taxon>Urochloa</taxon>
    </lineage>
</organism>
<dbReference type="Proteomes" id="UP001497457">
    <property type="component" value="Chromosome 15b"/>
</dbReference>
<evidence type="ECO:0000259" key="4">
    <source>
        <dbReference type="PROSITE" id="PS50144"/>
    </source>
</evidence>
<evidence type="ECO:0000256" key="2">
    <source>
        <dbReference type="ARBA" id="ARBA00010846"/>
    </source>
</evidence>
<dbReference type="SMART" id="SM00225">
    <property type="entry name" value="BTB"/>
    <property type="match status" value="1"/>
</dbReference>
<evidence type="ECO:0000259" key="3">
    <source>
        <dbReference type="PROSITE" id="PS50097"/>
    </source>
</evidence>
<dbReference type="Pfam" id="PF24570">
    <property type="entry name" value="BACK_BPM_SPOP"/>
    <property type="match status" value="1"/>
</dbReference>
<name>A0ABC8XZG7_9POAL</name>
<dbReference type="InterPro" id="IPR008974">
    <property type="entry name" value="TRAF-like"/>
</dbReference>
<dbReference type="CDD" id="cd00121">
    <property type="entry name" value="MATH"/>
    <property type="match status" value="1"/>
</dbReference>
<dbReference type="Gene3D" id="2.60.210.10">
    <property type="entry name" value="Apoptosis, Tumor Necrosis Factor Receptor Associated Protein 2, Chain A"/>
    <property type="match status" value="1"/>
</dbReference>
<dbReference type="InterPro" id="IPR002083">
    <property type="entry name" value="MATH/TRAF_dom"/>
</dbReference>
<dbReference type="PANTHER" id="PTHR26379:SF429">
    <property type="entry name" value="OS10G0428900 PROTEIN"/>
    <property type="match status" value="1"/>
</dbReference>
<comment type="similarity">
    <text evidence="2">Belongs to the Tdpoz family.</text>
</comment>
<dbReference type="Pfam" id="PF22486">
    <property type="entry name" value="MATH_2"/>
    <property type="match status" value="1"/>
</dbReference>
<reference evidence="6" key="1">
    <citation type="submission" date="2024-06" db="EMBL/GenBank/DDBJ databases">
        <authorList>
            <person name="Ryan C."/>
        </authorList>
    </citation>
    <scope>NUCLEOTIDE SEQUENCE [LARGE SCALE GENOMIC DNA]</scope>
</reference>
<dbReference type="InterPro" id="IPR000210">
    <property type="entry name" value="BTB/POZ_dom"/>
</dbReference>
<keyword evidence="6" id="KW-1185">Reference proteome</keyword>
<dbReference type="PROSITE" id="PS50144">
    <property type="entry name" value="MATH"/>
    <property type="match status" value="1"/>
</dbReference>
<feature type="domain" description="MATH" evidence="4">
    <location>
        <begin position="23"/>
        <end position="146"/>
    </location>
</feature>
<feature type="domain" description="BTB" evidence="3">
    <location>
        <begin position="187"/>
        <end position="255"/>
    </location>
</feature>
<dbReference type="SUPFAM" id="SSF49599">
    <property type="entry name" value="TRAF domain-like"/>
    <property type="match status" value="1"/>
</dbReference>
<dbReference type="Pfam" id="PF00651">
    <property type="entry name" value="BTB"/>
    <property type="match status" value="1"/>
</dbReference>
<dbReference type="CDD" id="cd18280">
    <property type="entry name" value="BTB_POZ_BPM_plant"/>
    <property type="match status" value="1"/>
</dbReference>
<dbReference type="Gene3D" id="3.30.710.10">
    <property type="entry name" value="Potassium Channel Kv1.1, Chain A"/>
    <property type="match status" value="1"/>
</dbReference>
<dbReference type="PANTHER" id="PTHR26379">
    <property type="entry name" value="BTB/POZ AND MATH DOMAIN-CONTAINING PROTEIN 1"/>
    <property type="match status" value="1"/>
</dbReference>
<dbReference type="AlphaFoldDB" id="A0ABC8XZG7"/>
<dbReference type="InterPro" id="IPR045005">
    <property type="entry name" value="BPM1-6"/>
</dbReference>
<comment type="pathway">
    <text evidence="1">Protein modification; protein ubiquitination.</text>
</comment>
<dbReference type="PROSITE" id="PS50097">
    <property type="entry name" value="BTB"/>
    <property type="match status" value="1"/>
</dbReference>
<reference evidence="5 6" key="2">
    <citation type="submission" date="2024-10" db="EMBL/GenBank/DDBJ databases">
        <authorList>
            <person name="Ryan C."/>
        </authorList>
    </citation>
    <scope>NUCLEOTIDE SEQUENCE [LARGE SCALE GENOMIC DNA]</scope>
</reference>